<dbReference type="EMBL" id="JACJIM010000009">
    <property type="protein sequence ID" value="MBA9065654.1"/>
    <property type="molecule type" value="Genomic_DNA"/>
</dbReference>
<keyword evidence="3" id="KW-1185">Reference proteome</keyword>
<evidence type="ECO:0000313" key="3">
    <source>
        <dbReference type="Proteomes" id="UP000565455"/>
    </source>
</evidence>
<name>A0ABR6DHU3_9HYPH</name>
<feature type="domain" description="Reverse transcriptase" evidence="1">
    <location>
        <begin position="32"/>
        <end position="272"/>
    </location>
</feature>
<proteinExistence type="predicted"/>
<evidence type="ECO:0000259" key="1">
    <source>
        <dbReference type="PROSITE" id="PS50878"/>
    </source>
</evidence>
<gene>
    <name evidence="2" type="ORF">GGQ91_005076</name>
</gene>
<dbReference type="InterPro" id="IPR000477">
    <property type="entry name" value="RT_dom"/>
</dbReference>
<organism evidence="2 3">
    <name type="scientific">Methylobacterium fujisawaense</name>
    <dbReference type="NCBI Taxonomy" id="107400"/>
    <lineage>
        <taxon>Bacteria</taxon>
        <taxon>Pseudomonadati</taxon>
        <taxon>Pseudomonadota</taxon>
        <taxon>Alphaproteobacteria</taxon>
        <taxon>Hyphomicrobiales</taxon>
        <taxon>Methylobacteriaceae</taxon>
        <taxon>Methylobacterium</taxon>
    </lineage>
</organism>
<sequence length="375" mass="40885">MYCYSAKYVAAHEANAKLKPHRRKSRHVVRATAATLNLWGRATGAARVRAIPKSKGSGCRAIVDYGLEERAAQWLVREIVRPHLQIRDDQFAVKHGGQTAACRRVADLIALGCGYAAEMDIKSCYPNLAEDGVRKLLGVIPRRVVEARCLARGGTYHLVGEEGQSWGPMGLASEMGVGRGLSQGSLCSPLIAEAAVASVLDEAERRSDWPRSVRLVVQADNIAILSGSKAAVALAIDILGDALERAAVGPLKARSTPIRSTARGFDYLSVCFRKRNGRISVEASPEARSNFLKKLAIQLKDLAIPLPKIKEWARSWGASMDLRKDGRRLTRASRWVAWVLLHALGPMALRGRDLQSVAAIAHRLIHTPGLRLSAY</sequence>
<reference evidence="2 3" key="1">
    <citation type="submission" date="2020-08" db="EMBL/GenBank/DDBJ databases">
        <title>Genomic Encyclopedia of Type Strains, Phase IV (KMG-IV): sequencing the most valuable type-strain genomes for metagenomic binning, comparative biology and taxonomic classification.</title>
        <authorList>
            <person name="Goeker M."/>
        </authorList>
    </citation>
    <scope>NUCLEOTIDE SEQUENCE [LARGE SCALE GENOMIC DNA]</scope>
    <source>
        <strain evidence="2 3">DSM 5686</strain>
    </source>
</reference>
<comment type="caution">
    <text evidence="2">The sequence shown here is derived from an EMBL/GenBank/DDBJ whole genome shotgun (WGS) entry which is preliminary data.</text>
</comment>
<protein>
    <recommendedName>
        <fullName evidence="1">Reverse transcriptase domain-containing protein</fullName>
    </recommendedName>
</protein>
<dbReference type="PROSITE" id="PS50878">
    <property type="entry name" value="RT_POL"/>
    <property type="match status" value="1"/>
</dbReference>
<dbReference type="Proteomes" id="UP000565455">
    <property type="component" value="Unassembled WGS sequence"/>
</dbReference>
<evidence type="ECO:0000313" key="2">
    <source>
        <dbReference type="EMBL" id="MBA9065654.1"/>
    </source>
</evidence>
<accession>A0ABR6DHU3</accession>